<reference evidence="1 2" key="1">
    <citation type="submission" date="2017-08" db="EMBL/GenBank/DDBJ databases">
        <title>Infants hospitalized years apart are colonized by the same room-sourced microbial strains.</title>
        <authorList>
            <person name="Brooks B."/>
            <person name="Olm M.R."/>
            <person name="Firek B.A."/>
            <person name="Baker R."/>
            <person name="Thomas B.C."/>
            <person name="Morowitz M.J."/>
            <person name="Banfield J.F."/>
        </authorList>
    </citation>
    <scope>NUCLEOTIDE SEQUENCE [LARGE SCALE GENOMIC DNA]</scope>
    <source>
        <strain evidence="1">S2_018_000_R3_119</strain>
    </source>
</reference>
<organism evidence="1 2">
    <name type="scientific">Sphingomonas taxi</name>
    <dbReference type="NCBI Taxonomy" id="1549858"/>
    <lineage>
        <taxon>Bacteria</taxon>
        <taxon>Pseudomonadati</taxon>
        <taxon>Pseudomonadota</taxon>
        <taxon>Alphaproteobacteria</taxon>
        <taxon>Sphingomonadales</taxon>
        <taxon>Sphingomonadaceae</taxon>
        <taxon>Sphingomonas</taxon>
    </lineage>
</organism>
<dbReference type="AlphaFoldDB" id="A0A2W4Z5S9"/>
<evidence type="ECO:0000313" key="2">
    <source>
        <dbReference type="Proteomes" id="UP000249555"/>
    </source>
</evidence>
<evidence type="ECO:0000313" key="1">
    <source>
        <dbReference type="EMBL" id="PZO77056.1"/>
    </source>
</evidence>
<dbReference type="EMBL" id="QFMX01000001">
    <property type="protein sequence ID" value="PZO77056.1"/>
    <property type="molecule type" value="Genomic_DNA"/>
</dbReference>
<gene>
    <name evidence="1" type="ORF">DI640_01345</name>
</gene>
<proteinExistence type="predicted"/>
<protein>
    <submittedName>
        <fullName evidence="1">Uncharacterized protein</fullName>
    </submittedName>
</protein>
<sequence>MSAVARFKEADVTRAVRGATKAGMLIGRIEIDPNGKIVILSESVAPPVDPNPWDDLLNGKA</sequence>
<dbReference type="Proteomes" id="UP000249555">
    <property type="component" value="Unassembled WGS sequence"/>
</dbReference>
<name>A0A2W4Z5S9_9SPHN</name>
<accession>A0A2W4Z5S9</accession>
<comment type="caution">
    <text evidence="1">The sequence shown here is derived from an EMBL/GenBank/DDBJ whole genome shotgun (WGS) entry which is preliminary data.</text>
</comment>